<organism evidence="1 2">
    <name type="scientific">Glomus cerebriforme</name>
    <dbReference type="NCBI Taxonomy" id="658196"/>
    <lineage>
        <taxon>Eukaryota</taxon>
        <taxon>Fungi</taxon>
        <taxon>Fungi incertae sedis</taxon>
        <taxon>Mucoromycota</taxon>
        <taxon>Glomeromycotina</taxon>
        <taxon>Glomeromycetes</taxon>
        <taxon>Glomerales</taxon>
        <taxon>Glomeraceae</taxon>
        <taxon>Glomus</taxon>
    </lineage>
</organism>
<sequence length="474" mass="52164">MSSPTKNSSRKVGRPEANEVMINHIIIYDEESQKSIPKRNLKKWSDLHMNNRIIKDYKISRHENPYDKIRELCGFEWTIYNVKSGKPIEVPDKPDFVSIKTNITKSHRRLYIGPITRGINSSSTSNSVDAVAGSSSVHNTIPEGNPDDYICYSPDNNINPYGGIPDDYINSSSTNPVDAVAGPSSVHNTIPEGNPDDYIDSSYYSSDNNITPYEGFPDDYIDLSSINPVDAVINKEILNFTYQPNSSFANNAVHVNASGGIPYQPSSFTNNAVHVNASGGIPYQPSSSFINNAVHVNASGGIPYQPSSSFTNNAVHVNASGGIPYQPSSSFINNAVHVSASGGIPYQQSSSFTNNAMRVDASGGIPYQQSSSFINNAMRVDASERINNPYQPCSTANSANSYYSHQRIKENSNYDLIMHPTNEGIINSPHQLFDLTQGISLNLPQQPIQPIEYSDYGYMINGMADMFNQREWKG</sequence>
<accession>A0A397TPG2</accession>
<dbReference type="Proteomes" id="UP000265703">
    <property type="component" value="Unassembled WGS sequence"/>
</dbReference>
<proteinExistence type="predicted"/>
<protein>
    <submittedName>
        <fullName evidence="1">Uncharacterized protein</fullName>
    </submittedName>
</protein>
<dbReference type="OrthoDB" id="2369355at2759"/>
<comment type="caution">
    <text evidence="1">The sequence shown here is derived from an EMBL/GenBank/DDBJ whole genome shotgun (WGS) entry which is preliminary data.</text>
</comment>
<gene>
    <name evidence="1" type="ORF">C1645_859234</name>
</gene>
<evidence type="ECO:0000313" key="1">
    <source>
        <dbReference type="EMBL" id="RIA99329.1"/>
    </source>
</evidence>
<evidence type="ECO:0000313" key="2">
    <source>
        <dbReference type="Proteomes" id="UP000265703"/>
    </source>
</evidence>
<dbReference type="EMBL" id="QKYT01000005">
    <property type="protein sequence ID" value="RIA99329.1"/>
    <property type="molecule type" value="Genomic_DNA"/>
</dbReference>
<keyword evidence="2" id="KW-1185">Reference proteome</keyword>
<reference evidence="1 2" key="1">
    <citation type="submission" date="2018-06" db="EMBL/GenBank/DDBJ databases">
        <title>Comparative genomics reveals the genomic features of Rhizophagus irregularis, R. cerebriforme, R. diaphanum and Gigaspora rosea, and their symbiotic lifestyle signature.</title>
        <authorList>
            <person name="Morin E."/>
            <person name="San Clemente H."/>
            <person name="Chen E.C.H."/>
            <person name="De La Providencia I."/>
            <person name="Hainaut M."/>
            <person name="Kuo A."/>
            <person name="Kohler A."/>
            <person name="Murat C."/>
            <person name="Tang N."/>
            <person name="Roy S."/>
            <person name="Loubradou J."/>
            <person name="Henrissat B."/>
            <person name="Grigoriev I.V."/>
            <person name="Corradi N."/>
            <person name="Roux C."/>
            <person name="Martin F.M."/>
        </authorList>
    </citation>
    <scope>NUCLEOTIDE SEQUENCE [LARGE SCALE GENOMIC DNA]</scope>
    <source>
        <strain evidence="1 2">DAOM 227022</strain>
    </source>
</reference>
<name>A0A397TPG2_9GLOM</name>
<dbReference type="AlphaFoldDB" id="A0A397TPG2"/>